<reference evidence="1 2" key="1">
    <citation type="journal article" date="2014" name="ISME J.">
        <title>Candidatus Competibacter-lineage genomes retrieved from metagenomes reveal functional metabolic diversity.</title>
        <authorList>
            <person name="McIlroy S.J."/>
            <person name="Albertsen M."/>
            <person name="Andresen E.K."/>
            <person name="Saunders A.M."/>
            <person name="Kristiansen R."/>
            <person name="Stokholm-Bjerregaard M."/>
            <person name="Nielsen K.L."/>
            <person name="Nielsen P.H."/>
        </authorList>
    </citation>
    <scope>NUCLEOTIDE SEQUENCE [LARGE SCALE GENOMIC DNA]</scope>
    <source>
        <strain evidence="1 2">Run_B_J11</strain>
    </source>
</reference>
<dbReference type="AlphaFoldDB" id="A0A7U7GAP2"/>
<keyword evidence="2" id="KW-1185">Reference proteome</keyword>
<dbReference type="OrthoDB" id="5421776at2"/>
<evidence type="ECO:0008006" key="3">
    <source>
        <dbReference type="Google" id="ProtNLM"/>
    </source>
</evidence>
<dbReference type="Gene3D" id="6.10.250.330">
    <property type="match status" value="1"/>
</dbReference>
<organism evidence="1 2">
    <name type="scientific">Candidatus Contendobacter odensis Run_B_J11</name>
    <dbReference type="NCBI Taxonomy" id="1400861"/>
    <lineage>
        <taxon>Bacteria</taxon>
        <taxon>Pseudomonadati</taxon>
        <taxon>Pseudomonadota</taxon>
        <taxon>Gammaproteobacteria</taxon>
        <taxon>Candidatus Competibacteraceae</taxon>
        <taxon>Candidatus Contendibacter</taxon>
    </lineage>
</organism>
<dbReference type="RefSeq" id="WP_034432025.1">
    <property type="nucleotide sequence ID" value="NZ_CBTK010000105.1"/>
</dbReference>
<name>A0A7U7GAP2_9GAMM</name>
<comment type="caution">
    <text evidence="1">The sequence shown here is derived from an EMBL/GenBank/DDBJ whole genome shotgun (WGS) entry which is preliminary data.</text>
</comment>
<accession>A0A7U7GAP2</accession>
<protein>
    <recommendedName>
        <fullName evidence="3">Prevent-host-death protein</fullName>
    </recommendedName>
</protein>
<evidence type="ECO:0000313" key="1">
    <source>
        <dbReference type="EMBL" id="CDH44856.1"/>
    </source>
</evidence>
<dbReference type="Proteomes" id="UP000019184">
    <property type="component" value="Unassembled WGS sequence"/>
</dbReference>
<dbReference type="EMBL" id="CBTK010000105">
    <property type="protein sequence ID" value="CDH44856.1"/>
    <property type="molecule type" value="Genomic_DNA"/>
</dbReference>
<sequence length="69" mass="7952">MNATDIQYVSDGTGHTISVIVPIELWREIETERETAYLLRSETMKRRLLDAKNRQDGIPFEEACEKLGI</sequence>
<proteinExistence type="predicted"/>
<gene>
    <name evidence="1" type="ORF">BN874_1930005</name>
</gene>
<evidence type="ECO:0000313" key="2">
    <source>
        <dbReference type="Proteomes" id="UP000019184"/>
    </source>
</evidence>